<evidence type="ECO:0000313" key="6">
    <source>
        <dbReference type="Proteomes" id="UP000694941"/>
    </source>
</evidence>
<evidence type="ECO:0000259" key="5">
    <source>
        <dbReference type="SMART" id="SM00645"/>
    </source>
</evidence>
<dbReference type="InterPro" id="IPR013128">
    <property type="entry name" value="Peptidase_C1A"/>
</dbReference>
<dbReference type="InterPro" id="IPR038765">
    <property type="entry name" value="Papain-like_cys_pep_sf"/>
</dbReference>
<sequence length="228" mass="26036">LQGSLKRIEWLNKHRNNSNSALYGITEFSDLTPYEFQQFILRRQDGNFNFHKYNKNSKLRRKRSFSDIPKHWDWRNKKVVTTVKDQKDCGACWAFSTVETMETMYALKTGILKELSVQQLIDCAKGSNQGCDGGDTCGALMWLNKYNVSVVTEAQYPLKNVAQPCKIKKPKKGIQITDEFSCDKTSSVPYYIVRNSWGSKFGVDGYLKIAVGKNLCGIAEEVSYLDIL</sequence>
<dbReference type="CDD" id="cd02248">
    <property type="entry name" value="Peptidase_C1A"/>
    <property type="match status" value="1"/>
</dbReference>
<dbReference type="GeneID" id="106469585"/>
<dbReference type="InterPro" id="IPR000668">
    <property type="entry name" value="Peptidase_C1A_C"/>
</dbReference>
<keyword evidence="3" id="KW-0378">Hydrolase</keyword>
<dbReference type="Gene3D" id="2.40.50.170">
    <property type="entry name" value="Cysteine proteinases. Chain C"/>
    <property type="match status" value="1"/>
</dbReference>
<evidence type="ECO:0000256" key="2">
    <source>
        <dbReference type="ARBA" id="ARBA00022670"/>
    </source>
</evidence>
<evidence type="ECO:0000313" key="7">
    <source>
        <dbReference type="RefSeq" id="XP_022253869.1"/>
    </source>
</evidence>
<dbReference type="SUPFAM" id="SSF54001">
    <property type="entry name" value="Cysteine proteinases"/>
    <property type="match status" value="1"/>
</dbReference>
<keyword evidence="4" id="KW-0788">Thiol protease</keyword>
<feature type="domain" description="Peptidase C1A papain C-terminal" evidence="5">
    <location>
        <begin position="68"/>
        <end position="226"/>
    </location>
</feature>
<dbReference type="InterPro" id="IPR039417">
    <property type="entry name" value="Peptidase_C1A_papain-like"/>
</dbReference>
<gene>
    <name evidence="7" type="primary">LOC106469585</name>
</gene>
<keyword evidence="2" id="KW-0645">Protease</keyword>
<keyword evidence="6" id="KW-1185">Reference proteome</keyword>
<evidence type="ECO:0000256" key="3">
    <source>
        <dbReference type="ARBA" id="ARBA00022801"/>
    </source>
</evidence>
<dbReference type="Gene3D" id="3.90.70.10">
    <property type="entry name" value="Cysteine proteinases"/>
    <property type="match status" value="1"/>
</dbReference>
<evidence type="ECO:0000256" key="4">
    <source>
        <dbReference type="ARBA" id="ARBA00022807"/>
    </source>
</evidence>
<evidence type="ECO:0000256" key="1">
    <source>
        <dbReference type="ARBA" id="ARBA00008455"/>
    </source>
</evidence>
<dbReference type="Proteomes" id="UP000694941">
    <property type="component" value="Unplaced"/>
</dbReference>
<dbReference type="Pfam" id="PF00112">
    <property type="entry name" value="Peptidase_C1"/>
    <property type="match status" value="2"/>
</dbReference>
<protein>
    <submittedName>
        <fullName evidence="7">Cathepsin O-like</fullName>
    </submittedName>
</protein>
<comment type="similarity">
    <text evidence="1">Belongs to the peptidase C1 family.</text>
</comment>
<reference evidence="7" key="1">
    <citation type="submission" date="2025-08" db="UniProtKB">
        <authorList>
            <consortium name="RefSeq"/>
        </authorList>
    </citation>
    <scope>IDENTIFICATION</scope>
    <source>
        <tissue evidence="7">Muscle</tissue>
    </source>
</reference>
<name>A0ABM1TDB3_LIMPO</name>
<dbReference type="RefSeq" id="XP_022253869.1">
    <property type="nucleotide sequence ID" value="XM_022398161.1"/>
</dbReference>
<dbReference type="PROSITE" id="PS00139">
    <property type="entry name" value="THIOL_PROTEASE_CYS"/>
    <property type="match status" value="1"/>
</dbReference>
<organism evidence="6 7">
    <name type="scientific">Limulus polyphemus</name>
    <name type="common">Atlantic horseshoe crab</name>
    <dbReference type="NCBI Taxonomy" id="6850"/>
    <lineage>
        <taxon>Eukaryota</taxon>
        <taxon>Metazoa</taxon>
        <taxon>Ecdysozoa</taxon>
        <taxon>Arthropoda</taxon>
        <taxon>Chelicerata</taxon>
        <taxon>Merostomata</taxon>
        <taxon>Xiphosura</taxon>
        <taxon>Limulidae</taxon>
        <taxon>Limulus</taxon>
    </lineage>
</organism>
<dbReference type="InterPro" id="IPR000169">
    <property type="entry name" value="Pept_cys_AS"/>
</dbReference>
<dbReference type="SMART" id="SM00645">
    <property type="entry name" value="Pept_C1"/>
    <property type="match status" value="1"/>
</dbReference>
<dbReference type="PANTHER" id="PTHR12411">
    <property type="entry name" value="CYSTEINE PROTEASE FAMILY C1-RELATED"/>
    <property type="match status" value="1"/>
</dbReference>
<accession>A0ABM1TDB3</accession>
<feature type="non-terminal residue" evidence="7">
    <location>
        <position position="1"/>
    </location>
</feature>
<proteinExistence type="inferred from homology"/>